<evidence type="ECO:0000259" key="1">
    <source>
        <dbReference type="PROSITE" id="PS50263"/>
    </source>
</evidence>
<evidence type="ECO:0000313" key="2">
    <source>
        <dbReference type="EMBL" id="MED6184964.1"/>
    </source>
</evidence>
<dbReference type="PROSITE" id="PS50263">
    <property type="entry name" value="CN_HYDROLASE"/>
    <property type="match status" value="1"/>
</dbReference>
<gene>
    <name evidence="2" type="primary">NLP2_2</name>
    <name evidence="2" type="ORF">PIB30_052502</name>
</gene>
<dbReference type="PANTHER" id="PTHR23088">
    <property type="entry name" value="NITRILASE-RELATED"/>
    <property type="match status" value="1"/>
</dbReference>
<dbReference type="Proteomes" id="UP001341840">
    <property type="component" value="Unassembled WGS sequence"/>
</dbReference>
<feature type="domain" description="CN hydrolase" evidence="1">
    <location>
        <begin position="33"/>
        <end position="114"/>
    </location>
</feature>
<dbReference type="InterPro" id="IPR003010">
    <property type="entry name" value="C-N_Hydrolase"/>
</dbReference>
<dbReference type="SUPFAM" id="SSF56317">
    <property type="entry name" value="Carbon-nitrogen hydrolase"/>
    <property type="match status" value="1"/>
</dbReference>
<proteinExistence type="predicted"/>
<accession>A0ABU6WI26</accession>
<protein>
    <submittedName>
        <fullName evidence="2">Deaminated glutathione amidase, chloroplastic/cytosolic</fullName>
    </submittedName>
</protein>
<keyword evidence="3" id="KW-1185">Reference proteome</keyword>
<evidence type="ECO:0000313" key="3">
    <source>
        <dbReference type="Proteomes" id="UP001341840"/>
    </source>
</evidence>
<sequence>MMSVNVIGRIYSHLVLPRRFCASSESTMLSNSVRVAAAQMTSINDLASNFATCSRLVKEAASAGAKLLCFPEAFSYIGARDRDSVSIAEPLHGPRMQKYCSLARYFMILCHLWN</sequence>
<name>A0ABU6WI26_9FABA</name>
<reference evidence="2 3" key="1">
    <citation type="journal article" date="2023" name="Plants (Basel)">
        <title>Bridging the Gap: Combining Genomics and Transcriptomics Approaches to Understand Stylosanthes scabra, an Orphan Legume from the Brazilian Caatinga.</title>
        <authorList>
            <person name="Ferreira-Neto J.R.C."/>
            <person name="da Silva M.D."/>
            <person name="Binneck E."/>
            <person name="de Melo N.F."/>
            <person name="da Silva R.H."/>
            <person name="de Melo A.L.T.M."/>
            <person name="Pandolfi V."/>
            <person name="Bustamante F.O."/>
            <person name="Brasileiro-Vidal A.C."/>
            <person name="Benko-Iseppon A.M."/>
        </authorList>
    </citation>
    <scope>NUCLEOTIDE SEQUENCE [LARGE SCALE GENOMIC DNA]</scope>
    <source>
        <tissue evidence="2">Leaves</tissue>
    </source>
</reference>
<dbReference type="Gene3D" id="3.60.110.10">
    <property type="entry name" value="Carbon-nitrogen hydrolase"/>
    <property type="match status" value="1"/>
</dbReference>
<dbReference type="PANTHER" id="PTHR23088:SF27">
    <property type="entry name" value="DEAMINATED GLUTATHIONE AMIDASE"/>
    <property type="match status" value="1"/>
</dbReference>
<dbReference type="InterPro" id="IPR036526">
    <property type="entry name" value="C-N_Hydrolase_sf"/>
</dbReference>
<comment type="caution">
    <text evidence="2">The sequence shown here is derived from an EMBL/GenBank/DDBJ whole genome shotgun (WGS) entry which is preliminary data.</text>
</comment>
<dbReference type="EMBL" id="JASCZI010181624">
    <property type="protein sequence ID" value="MED6184964.1"/>
    <property type="molecule type" value="Genomic_DNA"/>
</dbReference>
<dbReference type="Pfam" id="PF00795">
    <property type="entry name" value="CN_hydrolase"/>
    <property type="match status" value="1"/>
</dbReference>
<organism evidence="2 3">
    <name type="scientific">Stylosanthes scabra</name>
    <dbReference type="NCBI Taxonomy" id="79078"/>
    <lineage>
        <taxon>Eukaryota</taxon>
        <taxon>Viridiplantae</taxon>
        <taxon>Streptophyta</taxon>
        <taxon>Embryophyta</taxon>
        <taxon>Tracheophyta</taxon>
        <taxon>Spermatophyta</taxon>
        <taxon>Magnoliopsida</taxon>
        <taxon>eudicotyledons</taxon>
        <taxon>Gunneridae</taxon>
        <taxon>Pentapetalae</taxon>
        <taxon>rosids</taxon>
        <taxon>fabids</taxon>
        <taxon>Fabales</taxon>
        <taxon>Fabaceae</taxon>
        <taxon>Papilionoideae</taxon>
        <taxon>50 kb inversion clade</taxon>
        <taxon>dalbergioids sensu lato</taxon>
        <taxon>Dalbergieae</taxon>
        <taxon>Pterocarpus clade</taxon>
        <taxon>Stylosanthes</taxon>
    </lineage>
</organism>